<organism evidence="2 4">
    <name type="scientific">Halobacterium salinarum (strain ATCC 33171 / DSM 3754 / JCM 8978 / NBRC 102687 / NCIMB 764 / 91-R6)</name>
    <dbReference type="NCBI Taxonomy" id="2597657"/>
    <lineage>
        <taxon>Archaea</taxon>
        <taxon>Methanobacteriati</taxon>
        <taxon>Methanobacteriota</taxon>
        <taxon>Stenosarchaea group</taxon>
        <taxon>Halobacteria</taxon>
        <taxon>Halobacteriales</taxon>
        <taxon>Halobacteriaceae</taxon>
        <taxon>Halobacterium</taxon>
    </lineage>
</organism>
<reference evidence="3 5" key="2">
    <citation type="submission" date="2019-07" db="EMBL/GenBank/DDBJ databases">
        <title>Genomic Encyclopedia of Archaeal and Bacterial Type Strains, Phase II (KMG-II): from individual species to whole genera.</title>
        <authorList>
            <person name="Goeker M."/>
        </authorList>
    </citation>
    <scope>NUCLEOTIDE SEQUENCE [LARGE SCALE GENOMIC DNA]</scope>
    <source>
        <strain evidence="3 5">DSM 3754</strain>
    </source>
</reference>
<feature type="transmembrane region" description="Helical" evidence="1">
    <location>
        <begin position="12"/>
        <end position="32"/>
    </location>
</feature>
<gene>
    <name evidence="3" type="ORF">APQ99_01480</name>
    <name evidence="2" type="ORF">HBSAL_01915</name>
</gene>
<dbReference type="EMBL" id="VRYN01000002">
    <property type="protein sequence ID" value="TYO76839.1"/>
    <property type="molecule type" value="Genomic_DNA"/>
</dbReference>
<sequence>MVSDFVRVYGSLLTIALWAVGAFFVVALFVSVEWTIDTIGLPGLAVLTVGMPILAVLSYLTDLPGNVREAFA</sequence>
<keyword evidence="1" id="KW-0812">Transmembrane</keyword>
<evidence type="ECO:0000313" key="5">
    <source>
        <dbReference type="Proteomes" id="UP000323075"/>
    </source>
</evidence>
<dbReference type="Proteomes" id="UP000323075">
    <property type="component" value="Unassembled WGS sequence"/>
</dbReference>
<evidence type="ECO:0000313" key="4">
    <source>
        <dbReference type="Proteomes" id="UP000296216"/>
    </source>
</evidence>
<dbReference type="RefSeq" id="WP_010902132.1">
    <property type="nucleotide sequence ID" value="NZ_VRYN01000002.1"/>
</dbReference>
<evidence type="ECO:0000313" key="3">
    <source>
        <dbReference type="EMBL" id="TYO76839.1"/>
    </source>
</evidence>
<accession>A0A4D6GR44</accession>
<reference evidence="2" key="3">
    <citation type="journal article" name="MicrobiologyOpen">
        <title>Whole-genome comparison between the type strain of Halobacterium salinarum (DSM 3754(T)) and the laboratory strains R1 and NRC-1.</title>
        <authorList>
            <person name="Pfeiffer F."/>
            <person name="Losensky G."/>
            <person name="Marchfelder A."/>
            <person name="Habermann B."/>
            <person name="Dyall-Smith M."/>
        </authorList>
    </citation>
    <scope>NUCLEOTIDE SEQUENCE</scope>
    <source>
        <strain evidence="2">91-R6</strain>
    </source>
</reference>
<protein>
    <submittedName>
        <fullName evidence="2">Uncharacterized protein</fullName>
    </submittedName>
</protein>
<reference evidence="2 4" key="1">
    <citation type="journal article" date="2019" name="Microbiol. Resour. Announc.">
        <title>The Genome Sequence of the Halobacterium salinarum Type Strain Is Closely Related to That of Laboratory Strains NRC-1 and R1.</title>
        <authorList>
            <person name="Pfeiffer F."/>
            <person name="Marchfelder A."/>
            <person name="Habermann B."/>
            <person name="Dyall-Smith M.L."/>
        </authorList>
    </citation>
    <scope>NUCLEOTIDE SEQUENCE [LARGE SCALE GENOMIC DNA]</scope>
    <source>
        <strain evidence="2">91-R6</strain>
        <strain evidence="4">ATCC 33171 / DSM 3754 / JCM 8978 / NBRC 102687 / NCIMB 764 / 91-R6</strain>
    </source>
</reference>
<evidence type="ECO:0000256" key="1">
    <source>
        <dbReference type="SAM" id="Phobius"/>
    </source>
</evidence>
<dbReference type="EMBL" id="CP038631">
    <property type="protein sequence ID" value="QCC44113.1"/>
    <property type="molecule type" value="Genomic_DNA"/>
</dbReference>
<dbReference type="Proteomes" id="UP000296216">
    <property type="component" value="Chromosome"/>
</dbReference>
<feature type="transmembrane region" description="Helical" evidence="1">
    <location>
        <begin position="39"/>
        <end position="60"/>
    </location>
</feature>
<keyword evidence="1" id="KW-0472">Membrane</keyword>
<dbReference type="GeneID" id="68693204"/>
<dbReference type="AlphaFoldDB" id="A0A4D6GR44"/>
<proteinExistence type="predicted"/>
<name>A0A4D6GR44_HALS9</name>
<keyword evidence="1" id="KW-1133">Transmembrane helix</keyword>
<evidence type="ECO:0000313" key="2">
    <source>
        <dbReference type="EMBL" id="QCC44113.1"/>
    </source>
</evidence>